<name>A0AAJ0EDH2_9PEZI</name>
<dbReference type="Proteomes" id="UP001243989">
    <property type="component" value="Unassembled WGS sequence"/>
</dbReference>
<dbReference type="EMBL" id="JAHMHQ010000019">
    <property type="protein sequence ID" value="KAK1625592.1"/>
    <property type="molecule type" value="Genomic_DNA"/>
</dbReference>
<evidence type="ECO:0000313" key="2">
    <source>
        <dbReference type="Proteomes" id="UP001243989"/>
    </source>
</evidence>
<proteinExistence type="predicted"/>
<sequence>MQTHRTSGPTRTEPDPSSGSWHVFVLARCRCQCQCHYSVATGWIPVQAPESSYLTLGISLARCLPSSRGCHQFSQAVLDPRSLSPTPAVPPYQQTCVSTTDRSCPPSSRCYGYTVHFGPFSACVGQPTQCSVHYGVRAGIRAVAGGGDDYPLVHGVAA</sequence>
<dbReference type="GeneID" id="85475876"/>
<keyword evidence="2" id="KW-1185">Reference proteome</keyword>
<gene>
    <name evidence="1" type="ORF">BDP81DRAFT_435016</name>
</gene>
<dbReference type="AlphaFoldDB" id="A0AAJ0EDH2"/>
<comment type="caution">
    <text evidence="1">The sequence shown here is derived from an EMBL/GenBank/DDBJ whole genome shotgun (WGS) entry which is preliminary data.</text>
</comment>
<reference evidence="1" key="1">
    <citation type="submission" date="2021-06" db="EMBL/GenBank/DDBJ databases">
        <title>Comparative genomics, transcriptomics and evolutionary studies reveal genomic signatures of adaptation to plant cell wall in hemibiotrophic fungi.</title>
        <authorList>
            <consortium name="DOE Joint Genome Institute"/>
            <person name="Baroncelli R."/>
            <person name="Diaz J.F."/>
            <person name="Benocci T."/>
            <person name="Peng M."/>
            <person name="Battaglia E."/>
            <person name="Haridas S."/>
            <person name="Andreopoulos W."/>
            <person name="Labutti K."/>
            <person name="Pangilinan J."/>
            <person name="Floch G.L."/>
            <person name="Makela M.R."/>
            <person name="Henrissat B."/>
            <person name="Grigoriev I.V."/>
            <person name="Crouch J.A."/>
            <person name="De Vries R.P."/>
            <person name="Sukno S.A."/>
            <person name="Thon M.R."/>
        </authorList>
    </citation>
    <scope>NUCLEOTIDE SEQUENCE</scope>
    <source>
        <strain evidence="1">CBS 102054</strain>
    </source>
</reference>
<protein>
    <submittedName>
        <fullName evidence="1">Uncharacterized protein</fullName>
    </submittedName>
</protein>
<evidence type="ECO:0000313" key="1">
    <source>
        <dbReference type="EMBL" id="KAK1625592.1"/>
    </source>
</evidence>
<accession>A0AAJ0EDH2</accession>
<organism evidence="1 2">
    <name type="scientific">Colletotrichum phormii</name>
    <dbReference type="NCBI Taxonomy" id="359342"/>
    <lineage>
        <taxon>Eukaryota</taxon>
        <taxon>Fungi</taxon>
        <taxon>Dikarya</taxon>
        <taxon>Ascomycota</taxon>
        <taxon>Pezizomycotina</taxon>
        <taxon>Sordariomycetes</taxon>
        <taxon>Hypocreomycetidae</taxon>
        <taxon>Glomerellales</taxon>
        <taxon>Glomerellaceae</taxon>
        <taxon>Colletotrichum</taxon>
        <taxon>Colletotrichum acutatum species complex</taxon>
    </lineage>
</organism>
<dbReference type="RefSeq" id="XP_060441587.1">
    <property type="nucleotide sequence ID" value="XM_060591014.1"/>
</dbReference>